<reference evidence="2" key="1">
    <citation type="submission" date="2020-11" db="EMBL/GenBank/DDBJ databases">
        <authorList>
            <consortium name="DOE Joint Genome Institute"/>
            <person name="Ahrendt S."/>
            <person name="Riley R."/>
            <person name="Andreopoulos W."/>
            <person name="Labutti K."/>
            <person name="Pangilinan J."/>
            <person name="Ruiz-Duenas F.J."/>
            <person name="Barrasa J.M."/>
            <person name="Sanchez-Garcia M."/>
            <person name="Camarero S."/>
            <person name="Miyauchi S."/>
            <person name="Serrano A."/>
            <person name="Linde D."/>
            <person name="Babiker R."/>
            <person name="Drula E."/>
            <person name="Ayuso-Fernandez I."/>
            <person name="Pacheco R."/>
            <person name="Padilla G."/>
            <person name="Ferreira P."/>
            <person name="Barriuso J."/>
            <person name="Kellner H."/>
            <person name="Castanera R."/>
            <person name="Alfaro M."/>
            <person name="Ramirez L."/>
            <person name="Pisabarro A.G."/>
            <person name="Kuo A."/>
            <person name="Tritt A."/>
            <person name="Lipzen A."/>
            <person name="He G."/>
            <person name="Yan M."/>
            <person name="Ng V."/>
            <person name="Cullen D."/>
            <person name="Martin F."/>
            <person name="Rosso M.-N."/>
            <person name="Henrissat B."/>
            <person name="Hibbett D."/>
            <person name="Martinez A.T."/>
            <person name="Grigoriev I.V."/>
        </authorList>
    </citation>
    <scope>NUCLEOTIDE SEQUENCE</scope>
    <source>
        <strain evidence="2">AH 40177</strain>
    </source>
</reference>
<dbReference type="EMBL" id="JADNRY010000055">
    <property type="protein sequence ID" value="KAF9069017.1"/>
    <property type="molecule type" value="Genomic_DNA"/>
</dbReference>
<dbReference type="SMART" id="SM00028">
    <property type="entry name" value="TPR"/>
    <property type="match status" value="3"/>
</dbReference>
<dbReference type="Proteomes" id="UP000772434">
    <property type="component" value="Unassembled WGS sequence"/>
</dbReference>
<proteinExistence type="predicted"/>
<dbReference type="SUPFAM" id="SSF48452">
    <property type="entry name" value="TPR-like"/>
    <property type="match status" value="1"/>
</dbReference>
<dbReference type="Pfam" id="PF13374">
    <property type="entry name" value="TPR_10"/>
    <property type="match status" value="1"/>
</dbReference>
<dbReference type="InterPro" id="IPR027417">
    <property type="entry name" value="P-loop_NTPase"/>
</dbReference>
<evidence type="ECO:0000256" key="1">
    <source>
        <dbReference type="SAM" id="MobiDB-lite"/>
    </source>
</evidence>
<protein>
    <submittedName>
        <fullName evidence="2">Uncharacterized protein</fullName>
    </submittedName>
</protein>
<accession>A0A9P5U7M9</accession>
<evidence type="ECO:0000313" key="2">
    <source>
        <dbReference type="EMBL" id="KAF9069017.1"/>
    </source>
</evidence>
<dbReference type="Gene3D" id="3.40.50.300">
    <property type="entry name" value="P-loop containing nucleotide triphosphate hydrolases"/>
    <property type="match status" value="1"/>
</dbReference>
<dbReference type="SUPFAM" id="SSF52540">
    <property type="entry name" value="P-loop containing nucleoside triphosphate hydrolases"/>
    <property type="match status" value="1"/>
</dbReference>
<dbReference type="Gene3D" id="1.25.40.10">
    <property type="entry name" value="Tetratricopeptide repeat domain"/>
    <property type="match status" value="1"/>
</dbReference>
<dbReference type="CDD" id="cd21037">
    <property type="entry name" value="MLKL_NTD"/>
    <property type="match status" value="1"/>
</dbReference>
<gene>
    <name evidence="2" type="ORF">BDP27DRAFT_1522758</name>
</gene>
<evidence type="ECO:0000313" key="3">
    <source>
        <dbReference type="Proteomes" id="UP000772434"/>
    </source>
</evidence>
<dbReference type="Pfam" id="PF13181">
    <property type="entry name" value="TPR_8"/>
    <property type="match status" value="1"/>
</dbReference>
<organism evidence="2 3">
    <name type="scientific">Rhodocollybia butyracea</name>
    <dbReference type="NCBI Taxonomy" id="206335"/>
    <lineage>
        <taxon>Eukaryota</taxon>
        <taxon>Fungi</taxon>
        <taxon>Dikarya</taxon>
        <taxon>Basidiomycota</taxon>
        <taxon>Agaricomycotina</taxon>
        <taxon>Agaricomycetes</taxon>
        <taxon>Agaricomycetidae</taxon>
        <taxon>Agaricales</taxon>
        <taxon>Marasmiineae</taxon>
        <taxon>Omphalotaceae</taxon>
        <taxon>Rhodocollybia</taxon>
    </lineage>
</organism>
<name>A0A9P5U7M9_9AGAR</name>
<dbReference type="InterPro" id="IPR059179">
    <property type="entry name" value="MLKL-like_MCAfunc"/>
</dbReference>
<dbReference type="InterPro" id="IPR019734">
    <property type="entry name" value="TPR_rpt"/>
</dbReference>
<dbReference type="OrthoDB" id="1534087at2759"/>
<sequence length="861" mass="96781">MTRTKIIKRKESKVQNDDDDPAVPSKGEQARETGKMLLEVLEAVAQQIPVPGVGLAVKMAKNLIQTCEASLDNFTEVLKKRVKNLAIVLVNELKHKKAEEIKEKSRQDVEKLFQSKLDEITSQNALRVFLFRRLNEDKVRGCVDRLTNALESFNLACHIENANALEHLSQQIITFHKQQKVTLDDIQKVVENIGQDMKDVRSILARKKHQSGSSSPRRGNIPPAPLIFFGRDTIVNNFADTLVSKQSCMARICLLGPGGMGKTSIPCVKATSVSLFKDTLYDSLGVSTNTGDPVSDIIQELESSPSPVILLLDNFETSWNLDSQQEVQETLSQLAKLPHIALFVTMRSSEPPGNDILWESVHLEAIDRESSFRIYTEIDSAGSKDPELTSLLDEVGHMPLAVTLMARLGKRMGSSPAVLLDLYKEALYWTSEGAQNRIWIFDSPDAAKLLAILALLLVGTTLKALCQWCARDIVPRATITSGLGTLLDTSLVEKREGTFVVLPVVRSYILDPKRFPKNIRESIIDNACMFLKEHNASPGETSYLTHLRARSLEETNLQRILLETTLPDPKIIDALLILSGHQQCTRPRMEVVQHALELSKKAKDQKLYTEALYWNGRNLLGIDHFEEVMEQFRLARKIFFYASEPKGAAKALYWIGSVPGYITGELNRNDLENAAEEFQSLSDPRGIAICQTRLAYIWGSQPVPALVEIREFCISNDLLLEQAECMTHLSWAYKYSGKLKEAKKWALTSLEEWKRVDGQAHGTLATLGEICISLGDYDEAVEYLKENLKEKKAYGSLFDIAGTLFQLGRVWMKKGRNEDARAAFAETLRYHEMFKGSWKTPAIQKACTFYFDKLEDAFQRA</sequence>
<feature type="compositionally biased region" description="Basic residues" evidence="1">
    <location>
        <begin position="1"/>
        <end position="11"/>
    </location>
</feature>
<comment type="caution">
    <text evidence="2">The sequence shown here is derived from an EMBL/GenBank/DDBJ whole genome shotgun (WGS) entry which is preliminary data.</text>
</comment>
<dbReference type="InterPro" id="IPR011990">
    <property type="entry name" value="TPR-like_helical_dom_sf"/>
</dbReference>
<dbReference type="AlphaFoldDB" id="A0A9P5U7M9"/>
<feature type="region of interest" description="Disordered" evidence="1">
    <location>
        <begin position="1"/>
        <end position="29"/>
    </location>
</feature>
<keyword evidence="3" id="KW-1185">Reference proteome</keyword>